<feature type="transmembrane region" description="Helical" evidence="1">
    <location>
        <begin position="95"/>
        <end position="123"/>
    </location>
</feature>
<evidence type="ECO:0000256" key="1">
    <source>
        <dbReference type="SAM" id="Phobius"/>
    </source>
</evidence>
<accession>A0A317XLN5</accession>
<name>A0A317XLN5_9BASI</name>
<keyword evidence="1" id="KW-1133">Transmembrane helix</keyword>
<evidence type="ECO:0000313" key="2">
    <source>
        <dbReference type="EMBL" id="PWY98712.1"/>
    </source>
</evidence>
<protein>
    <submittedName>
        <fullName evidence="2">Uncharacterized protein</fullName>
    </submittedName>
</protein>
<organism evidence="2 3">
    <name type="scientific">Testicularia cyperi</name>
    <dbReference type="NCBI Taxonomy" id="1882483"/>
    <lineage>
        <taxon>Eukaryota</taxon>
        <taxon>Fungi</taxon>
        <taxon>Dikarya</taxon>
        <taxon>Basidiomycota</taxon>
        <taxon>Ustilaginomycotina</taxon>
        <taxon>Ustilaginomycetes</taxon>
        <taxon>Ustilaginales</taxon>
        <taxon>Anthracoideaceae</taxon>
        <taxon>Testicularia</taxon>
    </lineage>
</organism>
<reference evidence="2 3" key="1">
    <citation type="journal article" date="2018" name="Mol. Biol. Evol.">
        <title>Broad Genomic Sampling Reveals a Smut Pathogenic Ancestry of the Fungal Clade Ustilaginomycotina.</title>
        <authorList>
            <person name="Kijpornyongpan T."/>
            <person name="Mondo S.J."/>
            <person name="Barry K."/>
            <person name="Sandor L."/>
            <person name="Lee J."/>
            <person name="Lipzen A."/>
            <person name="Pangilinan J."/>
            <person name="LaButti K."/>
            <person name="Hainaut M."/>
            <person name="Henrissat B."/>
            <person name="Grigoriev I.V."/>
            <person name="Spatafora J.W."/>
            <person name="Aime M.C."/>
        </authorList>
    </citation>
    <scope>NUCLEOTIDE SEQUENCE [LARGE SCALE GENOMIC DNA]</scope>
    <source>
        <strain evidence="2 3">MCA 3645</strain>
    </source>
</reference>
<sequence>MNQRCQARLSDACGVPVCVAMLMLSEVRHCRVRANLILSSWAGTRHATLAALAHPEEDMRMQRRLSFDSALEGQRSGTSRQGRGSGCCPESLVRLWAVSALSLTFAFFASAFFLFSLSIFAILGGAMPPLRKVTDCGSIFVEVRFGRCSRPTVPYRNCTHTHKGRVLWPPHTRSKGLATHALESRRLVSRDSTPQAAARQVLEVR</sequence>
<keyword evidence="1" id="KW-0812">Transmembrane</keyword>
<gene>
    <name evidence="2" type="ORF">BCV70DRAFT_26429</name>
</gene>
<proteinExistence type="predicted"/>
<keyword evidence="3" id="KW-1185">Reference proteome</keyword>
<dbReference type="EMBL" id="KZ819197">
    <property type="protein sequence ID" value="PWY98712.1"/>
    <property type="molecule type" value="Genomic_DNA"/>
</dbReference>
<dbReference type="AlphaFoldDB" id="A0A317XLN5"/>
<evidence type="ECO:0000313" key="3">
    <source>
        <dbReference type="Proteomes" id="UP000246740"/>
    </source>
</evidence>
<dbReference type="InParanoid" id="A0A317XLN5"/>
<dbReference type="Proteomes" id="UP000246740">
    <property type="component" value="Unassembled WGS sequence"/>
</dbReference>
<keyword evidence="1" id="KW-0472">Membrane</keyword>